<dbReference type="AlphaFoldDB" id="A0A9P7EW55"/>
<dbReference type="Proteomes" id="UP000823399">
    <property type="component" value="Unassembled WGS sequence"/>
</dbReference>
<evidence type="ECO:0000256" key="5">
    <source>
        <dbReference type="ARBA" id="ARBA00023136"/>
    </source>
</evidence>
<dbReference type="PANTHER" id="PTHR43791:SF6">
    <property type="entry name" value="TRANSPORTER, PUTATIVE (AFU_ORTHOLOGUE AFUA_1G16690)-RELATED"/>
    <property type="match status" value="1"/>
</dbReference>
<organism evidence="7 8">
    <name type="scientific">Suillus discolor</name>
    <dbReference type="NCBI Taxonomy" id="1912936"/>
    <lineage>
        <taxon>Eukaryota</taxon>
        <taxon>Fungi</taxon>
        <taxon>Dikarya</taxon>
        <taxon>Basidiomycota</taxon>
        <taxon>Agaricomycotina</taxon>
        <taxon>Agaricomycetes</taxon>
        <taxon>Agaricomycetidae</taxon>
        <taxon>Boletales</taxon>
        <taxon>Suillineae</taxon>
        <taxon>Suillaceae</taxon>
        <taxon>Suillus</taxon>
    </lineage>
</organism>
<evidence type="ECO:0000256" key="6">
    <source>
        <dbReference type="SAM" id="Phobius"/>
    </source>
</evidence>
<feature type="transmembrane region" description="Helical" evidence="6">
    <location>
        <begin position="9"/>
        <end position="26"/>
    </location>
</feature>
<dbReference type="GO" id="GO:0016020">
    <property type="term" value="C:membrane"/>
    <property type="evidence" value="ECO:0007669"/>
    <property type="project" value="UniProtKB-SubCell"/>
</dbReference>
<dbReference type="SUPFAM" id="SSF103473">
    <property type="entry name" value="MFS general substrate transporter"/>
    <property type="match status" value="1"/>
</dbReference>
<dbReference type="InterPro" id="IPR011701">
    <property type="entry name" value="MFS"/>
</dbReference>
<gene>
    <name evidence="7" type="ORF">F5147DRAFT_747882</name>
</gene>
<reference evidence="7" key="1">
    <citation type="journal article" date="2020" name="New Phytol.">
        <title>Comparative genomics reveals dynamic genome evolution in host specialist ectomycorrhizal fungi.</title>
        <authorList>
            <person name="Lofgren L.A."/>
            <person name="Nguyen N.H."/>
            <person name="Vilgalys R."/>
            <person name="Ruytinx J."/>
            <person name="Liao H.L."/>
            <person name="Branco S."/>
            <person name="Kuo A."/>
            <person name="LaButti K."/>
            <person name="Lipzen A."/>
            <person name="Andreopoulos W."/>
            <person name="Pangilinan J."/>
            <person name="Riley R."/>
            <person name="Hundley H."/>
            <person name="Na H."/>
            <person name="Barry K."/>
            <person name="Grigoriev I.V."/>
            <person name="Stajich J.E."/>
            <person name="Kennedy P.G."/>
        </authorList>
    </citation>
    <scope>NUCLEOTIDE SEQUENCE</scope>
    <source>
        <strain evidence="7">FC423</strain>
    </source>
</reference>
<comment type="subcellular location">
    <subcellularLocation>
        <location evidence="1">Membrane</location>
        <topology evidence="1">Multi-pass membrane protein</topology>
    </subcellularLocation>
</comment>
<feature type="transmembrane region" description="Helical" evidence="6">
    <location>
        <begin position="160"/>
        <end position="182"/>
    </location>
</feature>
<dbReference type="Pfam" id="PF07690">
    <property type="entry name" value="MFS_1"/>
    <property type="match status" value="1"/>
</dbReference>
<evidence type="ECO:0000313" key="8">
    <source>
        <dbReference type="Proteomes" id="UP000823399"/>
    </source>
</evidence>
<evidence type="ECO:0000256" key="1">
    <source>
        <dbReference type="ARBA" id="ARBA00004141"/>
    </source>
</evidence>
<feature type="transmembrane region" description="Helical" evidence="6">
    <location>
        <begin position="356"/>
        <end position="377"/>
    </location>
</feature>
<dbReference type="InterPro" id="IPR036259">
    <property type="entry name" value="MFS_trans_sf"/>
</dbReference>
<evidence type="ECO:0000256" key="4">
    <source>
        <dbReference type="ARBA" id="ARBA00022989"/>
    </source>
</evidence>
<feature type="transmembrane region" description="Helical" evidence="6">
    <location>
        <begin position="278"/>
        <end position="296"/>
    </location>
</feature>
<sequence>MEKRLLRKLDLRVAFLVLVYIMNIVMRLRGFEEDLGMMGNQLNTLTSILYVGYLLMQAPSNMILERPSLYLSSCMIMWAAITMYISTYHAALILRFWLGFVEATFIPGAVFLLSRWYKHNELGLRMALLYCGGFACDAFGALITSGILGGLDSKLGFMAWRWLFFVEGALTIVVAVSAIWIIPDFPSTPSVWLLSDEQILAKQRMGEEVVARIEQEGKPEEESSGLAEALTEWRVRWLGVALHLMLSSILLLCAPPWILGVATTFVVARHSDVTGDHFWHIVGPLLVGIAGFILAMSTMNTVVRHPSLFFIAQTAVAYVVSLTWSKRAAAIALINSMGTSGFISSSYFWPSSWGPSYVNSCLNFTLASGVSVMLWVFRGHLSRCNEAAEAEEQVSGLPEGFRYLL</sequence>
<dbReference type="PANTHER" id="PTHR43791">
    <property type="entry name" value="PERMEASE-RELATED"/>
    <property type="match status" value="1"/>
</dbReference>
<evidence type="ECO:0000256" key="3">
    <source>
        <dbReference type="ARBA" id="ARBA00022692"/>
    </source>
</evidence>
<feature type="transmembrane region" description="Helical" evidence="6">
    <location>
        <begin position="92"/>
        <end position="114"/>
    </location>
</feature>
<evidence type="ECO:0000313" key="7">
    <source>
        <dbReference type="EMBL" id="KAG2093739.1"/>
    </source>
</evidence>
<feature type="transmembrane region" description="Helical" evidence="6">
    <location>
        <begin position="237"/>
        <end position="258"/>
    </location>
</feature>
<dbReference type="Gene3D" id="1.20.1250.20">
    <property type="entry name" value="MFS general substrate transporter like domains"/>
    <property type="match status" value="1"/>
</dbReference>
<evidence type="ECO:0000256" key="2">
    <source>
        <dbReference type="ARBA" id="ARBA00022448"/>
    </source>
</evidence>
<keyword evidence="8" id="KW-1185">Reference proteome</keyword>
<keyword evidence="2" id="KW-0813">Transport</keyword>
<feature type="transmembrane region" description="Helical" evidence="6">
    <location>
        <begin position="126"/>
        <end position="148"/>
    </location>
</feature>
<feature type="transmembrane region" description="Helical" evidence="6">
    <location>
        <begin position="68"/>
        <end position="86"/>
    </location>
</feature>
<protein>
    <submittedName>
        <fullName evidence="7">Major facilitator superfamily domain-containing protein</fullName>
    </submittedName>
</protein>
<dbReference type="GeneID" id="64702253"/>
<accession>A0A9P7EW55</accession>
<name>A0A9P7EW55_9AGAM</name>
<keyword evidence="5 6" id="KW-0472">Membrane</keyword>
<keyword evidence="3 6" id="KW-0812">Transmembrane</keyword>
<dbReference type="RefSeq" id="XP_041287297.1">
    <property type="nucleotide sequence ID" value="XM_041439994.1"/>
</dbReference>
<feature type="transmembrane region" description="Helical" evidence="6">
    <location>
        <begin position="38"/>
        <end position="56"/>
    </location>
</feature>
<keyword evidence="4 6" id="KW-1133">Transmembrane helix</keyword>
<dbReference type="GO" id="GO:0022857">
    <property type="term" value="F:transmembrane transporter activity"/>
    <property type="evidence" value="ECO:0007669"/>
    <property type="project" value="InterPro"/>
</dbReference>
<comment type="caution">
    <text evidence="7">The sequence shown here is derived from an EMBL/GenBank/DDBJ whole genome shotgun (WGS) entry which is preliminary data.</text>
</comment>
<proteinExistence type="predicted"/>
<dbReference type="EMBL" id="JABBWM010000083">
    <property type="protein sequence ID" value="KAG2093739.1"/>
    <property type="molecule type" value="Genomic_DNA"/>
</dbReference>
<dbReference type="OrthoDB" id="2985014at2759"/>